<dbReference type="Proteomes" id="UP000292095">
    <property type="component" value="Unassembled WGS sequence"/>
</dbReference>
<reference evidence="1 2" key="1">
    <citation type="submission" date="2017-12" db="EMBL/GenBank/DDBJ databases">
        <title>Population genomics insights into the ecological differentiation and adaptive evolution in streptomycetes.</title>
        <authorList>
            <person name="Li Y."/>
            <person name="Huang Y."/>
        </authorList>
    </citation>
    <scope>NUCLEOTIDE SEQUENCE [LARGE SCALE GENOMIC DNA]</scope>
    <source>
        <strain evidence="1 2">FXJ.2339</strain>
    </source>
</reference>
<dbReference type="AlphaFoldDB" id="A0AB37XBV6"/>
<organism evidence="1 2">
    <name type="scientific">Streptomyces albidoflavus</name>
    <dbReference type="NCBI Taxonomy" id="1886"/>
    <lineage>
        <taxon>Bacteria</taxon>
        <taxon>Bacillati</taxon>
        <taxon>Actinomycetota</taxon>
        <taxon>Actinomycetes</taxon>
        <taxon>Kitasatosporales</taxon>
        <taxon>Streptomycetaceae</taxon>
        <taxon>Streptomyces</taxon>
        <taxon>Streptomyces albidoflavus group</taxon>
    </lineage>
</organism>
<evidence type="ECO:0000313" key="1">
    <source>
        <dbReference type="EMBL" id="RZE38529.1"/>
    </source>
</evidence>
<comment type="caution">
    <text evidence="1">The sequence shown here is derived from an EMBL/GenBank/DDBJ whole genome shotgun (WGS) entry which is preliminary data.</text>
</comment>
<name>A0AB37XBV6_9ACTN</name>
<accession>A0AB37XBV6</accession>
<dbReference type="EMBL" id="PKLK01000019">
    <property type="protein sequence ID" value="RZE38529.1"/>
    <property type="molecule type" value="Genomic_DNA"/>
</dbReference>
<sequence length="72" mass="7876">MTGIGRSKPPPVKELNGWQYLGWHCCWCDKALRVGVRSAGRAEGHSGTHDLSIEVYECAPPCPGRPAETEPE</sequence>
<proteinExistence type="predicted"/>
<protein>
    <submittedName>
        <fullName evidence="1">Uncharacterized protein</fullName>
    </submittedName>
</protein>
<gene>
    <name evidence="1" type="ORF">C0Q91_16895</name>
</gene>
<evidence type="ECO:0000313" key="2">
    <source>
        <dbReference type="Proteomes" id="UP000292095"/>
    </source>
</evidence>